<dbReference type="Gene3D" id="3.50.50.60">
    <property type="entry name" value="FAD/NAD(P)-binding domain"/>
    <property type="match status" value="1"/>
</dbReference>
<dbReference type="Gene3D" id="3.30.9.10">
    <property type="entry name" value="D-Amino Acid Oxidase, subunit A, domain 2"/>
    <property type="match status" value="1"/>
</dbReference>
<dbReference type="EMBL" id="QUSG01000004">
    <property type="protein sequence ID" value="KAA3528289.1"/>
    <property type="molecule type" value="Genomic_DNA"/>
</dbReference>
<feature type="domain" description="FAD dependent oxidoreductase" evidence="2">
    <location>
        <begin position="53"/>
        <end position="403"/>
    </location>
</feature>
<dbReference type="Pfam" id="PF01266">
    <property type="entry name" value="DAO"/>
    <property type="match status" value="1"/>
</dbReference>
<dbReference type="SUPFAM" id="SSF51905">
    <property type="entry name" value="FAD/NAD(P)-binding domain"/>
    <property type="match status" value="1"/>
</dbReference>
<dbReference type="PANTHER" id="PTHR13847:SF281">
    <property type="entry name" value="FAD DEPENDENT OXIDOREDUCTASE DOMAIN-CONTAINING PROTEIN"/>
    <property type="match status" value="1"/>
</dbReference>
<organism evidence="3 4">
    <name type="scientific">Agrobacterium vitis</name>
    <name type="common">Rhizobium vitis</name>
    <dbReference type="NCBI Taxonomy" id="373"/>
    <lineage>
        <taxon>Bacteria</taxon>
        <taxon>Pseudomonadati</taxon>
        <taxon>Pseudomonadota</taxon>
        <taxon>Alphaproteobacteria</taxon>
        <taxon>Hyphomicrobiales</taxon>
        <taxon>Rhizobiaceae</taxon>
        <taxon>Rhizobium/Agrobacterium group</taxon>
        <taxon>Agrobacterium</taxon>
    </lineage>
</organism>
<accession>A0A368NYR0</accession>
<reference evidence="3 4" key="1">
    <citation type="submission" date="2018-08" db="EMBL/GenBank/DDBJ databases">
        <title>Genome sequencing of Agrobacterium vitis strain ICMP 10754.</title>
        <authorList>
            <person name="Visnovsky S.B."/>
            <person name="Pitman A.R."/>
        </authorList>
    </citation>
    <scope>NUCLEOTIDE SEQUENCE [LARGE SCALE GENOMIC DNA]</scope>
    <source>
        <strain evidence="3 4">ICMP 10754</strain>
    </source>
</reference>
<evidence type="ECO:0000256" key="1">
    <source>
        <dbReference type="ARBA" id="ARBA00023002"/>
    </source>
</evidence>
<dbReference type="Proteomes" id="UP000436911">
    <property type="component" value="Unassembled WGS sequence"/>
</dbReference>
<comment type="caution">
    <text evidence="3">The sequence shown here is derived from an EMBL/GenBank/DDBJ whole genome shotgun (WGS) entry which is preliminary data.</text>
</comment>
<dbReference type="PANTHER" id="PTHR13847">
    <property type="entry name" value="SARCOSINE DEHYDROGENASE-RELATED"/>
    <property type="match status" value="1"/>
</dbReference>
<name>A0A368NYR0_AGRVI</name>
<sequence>MSPNSSQPDQTLWAAMINLPERDLLARTLPRTYTDAGEPPLSASSLDREMETDIVVIGGGIMGASAALHLAAGGASVCLVEAETIGSGGSGRSFGQVVPYLRTEPDVALANLGKEAGTRLINVAARSPDLVFDLIAHYGIDCDAVRNGLLFAAHAPAGEVSLRSRRDWWAARGVDLPLLDREEAATAIGGGFYPCVLVEPRGGTLNPLAYARGLARSCASLGGLVFEQSPVSGIVQSGNGFFVTAGRGAIRCRTVVVTAGLGLRRLLPAYRRTLLPVRVHEAATEPLSVEQIEGILPSATAVTETRKLPSGIRRTSGGQIVVTLSGPAAGERGADPDAAARRLTEVFPQLSSAPVFERWSGWVDLTRDQYPRIEEPQPGFLVGFGLSGRGLGLGTTLGKHLACRALGAPWANIPFPGRGQTSARKWWPGSSFAASLAMAAIRMSEEHRF</sequence>
<gene>
    <name evidence="3" type="ORF">DXT89_09665</name>
</gene>
<evidence type="ECO:0000259" key="2">
    <source>
        <dbReference type="Pfam" id="PF01266"/>
    </source>
</evidence>
<protein>
    <submittedName>
        <fullName evidence="3">FAD-binding oxidoreductase</fullName>
    </submittedName>
</protein>
<keyword evidence="1" id="KW-0560">Oxidoreductase</keyword>
<dbReference type="GO" id="GO:0016491">
    <property type="term" value="F:oxidoreductase activity"/>
    <property type="evidence" value="ECO:0007669"/>
    <property type="project" value="UniProtKB-KW"/>
</dbReference>
<dbReference type="GO" id="GO:0005737">
    <property type="term" value="C:cytoplasm"/>
    <property type="evidence" value="ECO:0007669"/>
    <property type="project" value="TreeGrafter"/>
</dbReference>
<dbReference type="AlphaFoldDB" id="A0A368NYR0"/>
<evidence type="ECO:0000313" key="3">
    <source>
        <dbReference type="EMBL" id="KAA3528289.1"/>
    </source>
</evidence>
<dbReference type="InterPro" id="IPR006076">
    <property type="entry name" value="FAD-dep_OxRdtase"/>
</dbReference>
<evidence type="ECO:0000313" key="4">
    <source>
        <dbReference type="Proteomes" id="UP000436911"/>
    </source>
</evidence>
<dbReference type="InterPro" id="IPR036188">
    <property type="entry name" value="FAD/NAD-bd_sf"/>
</dbReference>
<proteinExistence type="predicted"/>